<protein>
    <submittedName>
        <fullName evidence="2">IncF plasmid conjugative transfer protein TrbC</fullName>
    </submittedName>
</protein>
<keyword evidence="1" id="KW-0732">Signal</keyword>
<reference evidence="2 3" key="1">
    <citation type="submission" date="2020-06" db="EMBL/GenBank/DDBJ databases">
        <title>Genome sequence of Paramixta manurensis strain PD-1.</title>
        <authorList>
            <person name="Lee C.W."/>
            <person name="Kim J."/>
        </authorList>
    </citation>
    <scope>NUCLEOTIDE SEQUENCE [LARGE SCALE GENOMIC DNA]</scope>
    <source>
        <strain evidence="2 3">PD-1</strain>
        <plasmid evidence="3">ppd-1</plasmid>
    </source>
</reference>
<evidence type="ECO:0000256" key="1">
    <source>
        <dbReference type="SAM" id="SignalP"/>
    </source>
</evidence>
<dbReference type="NCBIfam" id="TIGR02742">
    <property type="entry name" value="TrbC_Ftype"/>
    <property type="match status" value="1"/>
</dbReference>
<sequence>MKNNHIRTLITSVLMTYAGLTFASAMPVVSDHDVQWMKEQQRDLETFKKQISGMNFALPDSQQAKVDKIQNDIAAAQATENSATRPVQRAVYFVSLGIPQEGLLPMLQDARRFGIPATIRGLLDNDFRKTASAVFELSKQDKEAGVQIDPTLFVQYGIRAVPALVVTCPGKYDVLYGSLTIKEALENIARRGECALTAKQLLQESGGGR</sequence>
<geneLocation type="plasmid" evidence="3">
    <name>ppd-1</name>
</geneLocation>
<proteinExistence type="predicted"/>
<dbReference type="EMBL" id="CP054213">
    <property type="protein sequence ID" value="QKJ89297.1"/>
    <property type="molecule type" value="Genomic_DNA"/>
</dbReference>
<dbReference type="RefSeq" id="WP_173636355.1">
    <property type="nucleotide sequence ID" value="NZ_CP054213.1"/>
</dbReference>
<keyword evidence="2" id="KW-0614">Plasmid</keyword>
<gene>
    <name evidence="2" type="ORF">PMPD1_4399</name>
</gene>
<dbReference type="AlphaFoldDB" id="A0A6M8ULG0"/>
<dbReference type="KEGG" id="pmak:PMPD1_4399"/>
<dbReference type="Pfam" id="PF09673">
    <property type="entry name" value="TrbC_Ftype"/>
    <property type="match status" value="1"/>
</dbReference>
<evidence type="ECO:0000313" key="3">
    <source>
        <dbReference type="Proteomes" id="UP000505325"/>
    </source>
</evidence>
<name>A0A6M8ULG0_9GAMM</name>
<feature type="signal peptide" evidence="1">
    <location>
        <begin position="1"/>
        <end position="23"/>
    </location>
</feature>
<dbReference type="Proteomes" id="UP000505325">
    <property type="component" value="Plasmid pPD-1"/>
</dbReference>
<organism evidence="2 3">
    <name type="scientific">Paramixta manurensis</name>
    <dbReference type="NCBI Taxonomy" id="2740817"/>
    <lineage>
        <taxon>Bacteria</taxon>
        <taxon>Pseudomonadati</taxon>
        <taxon>Pseudomonadota</taxon>
        <taxon>Gammaproteobacteria</taxon>
        <taxon>Enterobacterales</taxon>
        <taxon>Erwiniaceae</taxon>
        <taxon>Paramixta</taxon>
    </lineage>
</organism>
<dbReference type="InterPro" id="IPR014113">
    <property type="entry name" value="T4SS_TrbC_subgr"/>
</dbReference>
<accession>A0A6M8ULG0</accession>
<feature type="chain" id="PRO_5026837744" evidence="1">
    <location>
        <begin position="24"/>
        <end position="209"/>
    </location>
</feature>
<keyword evidence="3" id="KW-1185">Reference proteome</keyword>
<dbReference type="InterPro" id="IPR019106">
    <property type="entry name" value="T4SS_TrbC"/>
</dbReference>
<evidence type="ECO:0000313" key="2">
    <source>
        <dbReference type="EMBL" id="QKJ89297.1"/>
    </source>
</evidence>